<evidence type="ECO:0000313" key="2">
    <source>
        <dbReference type="Proteomes" id="UP000014115"/>
    </source>
</evidence>
<evidence type="ECO:0000313" key="1">
    <source>
        <dbReference type="EMBL" id="EKE79447.1"/>
    </source>
</evidence>
<gene>
    <name evidence="1" type="ORF">A10D4_12804</name>
</gene>
<dbReference type="STRING" id="740709.A10D4_12804"/>
<reference evidence="1 2" key="1">
    <citation type="journal article" date="2012" name="J. Bacteriol.">
        <title>Genome Sequence of Idiomarina xiamenensis Type Strain 10-D-4.</title>
        <authorList>
            <person name="Lai Q."/>
            <person name="Wang L."/>
            <person name="Wang W."/>
            <person name="Shao Z."/>
        </authorList>
    </citation>
    <scope>NUCLEOTIDE SEQUENCE [LARGE SCALE GENOMIC DNA]</scope>
    <source>
        <strain evidence="1 2">10-D-4</strain>
    </source>
</reference>
<dbReference type="RefSeq" id="WP_008489987.1">
    <property type="nucleotide sequence ID" value="NZ_AMRG01000023.1"/>
</dbReference>
<dbReference type="Proteomes" id="UP000014115">
    <property type="component" value="Unassembled WGS sequence"/>
</dbReference>
<keyword evidence="2" id="KW-1185">Reference proteome</keyword>
<sequence>MASTAQDLYQQNVSNLLDQLINHHCALMRCAQFGGHLQLNPNDTVQLKITENGKNLIERQFDLSDRHVMERLRATIQSMQEILPAASALSPNGGAA</sequence>
<organism evidence="1 2">
    <name type="scientific">Idiomarina xiamenensis 10-D-4</name>
    <dbReference type="NCBI Taxonomy" id="740709"/>
    <lineage>
        <taxon>Bacteria</taxon>
        <taxon>Pseudomonadati</taxon>
        <taxon>Pseudomonadota</taxon>
        <taxon>Gammaproteobacteria</taxon>
        <taxon>Alteromonadales</taxon>
        <taxon>Idiomarinaceae</taxon>
        <taxon>Idiomarina</taxon>
    </lineage>
</organism>
<dbReference type="EMBL" id="AMRG01000023">
    <property type="protein sequence ID" value="EKE79447.1"/>
    <property type="molecule type" value="Genomic_DNA"/>
</dbReference>
<comment type="caution">
    <text evidence="1">The sequence shown here is derived from an EMBL/GenBank/DDBJ whole genome shotgun (WGS) entry which is preliminary data.</text>
</comment>
<dbReference type="PATRIC" id="fig|740709.3.peg.2581"/>
<protein>
    <submittedName>
        <fullName evidence="1">Uncharacterized protein</fullName>
    </submittedName>
</protein>
<name>K2JXR3_9GAMM</name>
<proteinExistence type="predicted"/>
<dbReference type="AlphaFoldDB" id="K2JXR3"/>
<accession>K2JXR3</accession>